<dbReference type="PROSITE" id="PS00678">
    <property type="entry name" value="WD_REPEATS_1"/>
    <property type="match status" value="11"/>
</dbReference>
<keyword evidence="2" id="KW-0677">Repeat</keyword>
<dbReference type="PANTHER" id="PTHR19846">
    <property type="entry name" value="WD40 REPEAT PROTEIN"/>
    <property type="match status" value="1"/>
</dbReference>
<evidence type="ECO:0000256" key="4">
    <source>
        <dbReference type="SAM" id="Coils"/>
    </source>
</evidence>
<feature type="repeat" description="WD" evidence="3">
    <location>
        <begin position="951"/>
        <end position="992"/>
    </location>
</feature>
<feature type="repeat" description="WD" evidence="3">
    <location>
        <begin position="1077"/>
        <end position="1118"/>
    </location>
</feature>
<reference evidence="7" key="2">
    <citation type="submission" date="2015-01" db="EMBL/GenBank/DDBJ databases">
        <title>Evolutionary Origins and Diversification of the Mycorrhizal Mutualists.</title>
        <authorList>
            <consortium name="DOE Joint Genome Institute"/>
            <consortium name="Mycorrhizal Genomics Consortium"/>
            <person name="Kohler A."/>
            <person name="Kuo A."/>
            <person name="Nagy L.G."/>
            <person name="Floudas D."/>
            <person name="Copeland A."/>
            <person name="Barry K.W."/>
            <person name="Cichocki N."/>
            <person name="Veneault-Fourrey C."/>
            <person name="LaButti K."/>
            <person name="Lindquist E.A."/>
            <person name="Lipzen A."/>
            <person name="Lundell T."/>
            <person name="Morin E."/>
            <person name="Murat C."/>
            <person name="Riley R."/>
            <person name="Ohm R."/>
            <person name="Sun H."/>
            <person name="Tunlid A."/>
            <person name="Henrissat B."/>
            <person name="Grigoriev I.V."/>
            <person name="Hibbett D.S."/>
            <person name="Martin F."/>
        </authorList>
    </citation>
    <scope>NUCLEOTIDE SEQUENCE [LARGE SCALE GENOMIC DNA]</scope>
    <source>
        <strain evidence="7">Zn</strain>
    </source>
</reference>
<evidence type="ECO:0000313" key="6">
    <source>
        <dbReference type="EMBL" id="KIM97820.1"/>
    </source>
</evidence>
<dbReference type="GO" id="GO:0000398">
    <property type="term" value="P:mRNA splicing, via spliceosome"/>
    <property type="evidence" value="ECO:0007669"/>
    <property type="project" value="TreeGrafter"/>
</dbReference>
<dbReference type="InterPro" id="IPR036322">
    <property type="entry name" value="WD40_repeat_dom_sf"/>
</dbReference>
<evidence type="ECO:0000256" key="2">
    <source>
        <dbReference type="ARBA" id="ARBA00022737"/>
    </source>
</evidence>
<feature type="repeat" description="WD" evidence="3">
    <location>
        <begin position="783"/>
        <end position="824"/>
    </location>
</feature>
<dbReference type="PROSITE" id="PS50294">
    <property type="entry name" value="WD_REPEATS_REGION"/>
    <property type="match status" value="12"/>
</dbReference>
<dbReference type="GO" id="GO:0046540">
    <property type="term" value="C:U4/U6 x U5 tri-snRNP complex"/>
    <property type="evidence" value="ECO:0007669"/>
    <property type="project" value="TreeGrafter"/>
</dbReference>
<evidence type="ECO:0000259" key="5">
    <source>
        <dbReference type="PROSITE" id="PS50837"/>
    </source>
</evidence>
<feature type="coiled-coil region" evidence="4">
    <location>
        <begin position="31"/>
        <end position="58"/>
    </location>
</feature>
<reference evidence="6 7" key="1">
    <citation type="submission" date="2014-04" db="EMBL/GenBank/DDBJ databases">
        <authorList>
            <consortium name="DOE Joint Genome Institute"/>
            <person name="Kuo A."/>
            <person name="Martino E."/>
            <person name="Perotto S."/>
            <person name="Kohler A."/>
            <person name="Nagy L.G."/>
            <person name="Floudas D."/>
            <person name="Copeland A."/>
            <person name="Barry K.W."/>
            <person name="Cichocki N."/>
            <person name="Veneault-Fourrey C."/>
            <person name="LaButti K."/>
            <person name="Lindquist E.A."/>
            <person name="Lipzen A."/>
            <person name="Lundell T."/>
            <person name="Morin E."/>
            <person name="Murat C."/>
            <person name="Sun H."/>
            <person name="Tunlid A."/>
            <person name="Henrissat B."/>
            <person name="Grigoriev I.V."/>
            <person name="Hibbett D.S."/>
            <person name="Martin F."/>
            <person name="Nordberg H.P."/>
            <person name="Cantor M.N."/>
            <person name="Hua S.X."/>
        </authorList>
    </citation>
    <scope>NUCLEOTIDE SEQUENCE [LARGE SCALE GENOMIC DNA]</scope>
    <source>
        <strain evidence="6 7">Zn</strain>
    </source>
</reference>
<dbReference type="CDD" id="cd00200">
    <property type="entry name" value="WD40"/>
    <property type="match status" value="1"/>
</dbReference>
<dbReference type="InterPro" id="IPR056884">
    <property type="entry name" value="NPHP3-like_N"/>
</dbReference>
<protein>
    <recommendedName>
        <fullName evidence="5">NACHT domain-containing protein</fullName>
    </recommendedName>
</protein>
<feature type="repeat" description="WD" evidence="3">
    <location>
        <begin position="1203"/>
        <end position="1220"/>
    </location>
</feature>
<feature type="repeat" description="WD" evidence="3">
    <location>
        <begin position="1119"/>
        <end position="1160"/>
    </location>
</feature>
<dbReference type="HOGENOM" id="CLU_000288_6_16_1"/>
<dbReference type="InterPro" id="IPR018391">
    <property type="entry name" value="PQQ_b-propeller_rpt"/>
</dbReference>
<dbReference type="InterPro" id="IPR019775">
    <property type="entry name" value="WD40_repeat_CS"/>
</dbReference>
<dbReference type="OrthoDB" id="674604at2759"/>
<dbReference type="SMART" id="SM00564">
    <property type="entry name" value="PQQ"/>
    <property type="match status" value="5"/>
</dbReference>
<proteinExistence type="predicted"/>
<dbReference type="Pfam" id="PF24883">
    <property type="entry name" value="NPHP3_N"/>
    <property type="match status" value="1"/>
</dbReference>
<dbReference type="InterPro" id="IPR015943">
    <property type="entry name" value="WD40/YVTN_repeat-like_dom_sf"/>
</dbReference>
<dbReference type="FunFam" id="2.130.10.10:FF:000228">
    <property type="entry name" value="COMPASS-like H3K4 histone methylase component WDR5A"/>
    <property type="match status" value="1"/>
</dbReference>
<dbReference type="InParanoid" id="A0A0C3GP31"/>
<feature type="repeat" description="WD" evidence="3">
    <location>
        <begin position="909"/>
        <end position="950"/>
    </location>
</feature>
<gene>
    <name evidence="6" type="ORF">OIDMADRAFT_182189</name>
</gene>
<evidence type="ECO:0000256" key="1">
    <source>
        <dbReference type="ARBA" id="ARBA00022574"/>
    </source>
</evidence>
<dbReference type="GO" id="GO:0017070">
    <property type="term" value="F:U6 snRNA binding"/>
    <property type="evidence" value="ECO:0007669"/>
    <property type="project" value="TreeGrafter"/>
</dbReference>
<dbReference type="STRING" id="913774.A0A0C3GP31"/>
<dbReference type="Gene3D" id="2.130.10.10">
    <property type="entry name" value="YVTN repeat-like/Quinoprotein amine dehydrogenase"/>
    <property type="match status" value="6"/>
</dbReference>
<feature type="repeat" description="WD" evidence="3">
    <location>
        <begin position="1035"/>
        <end position="1076"/>
    </location>
</feature>
<dbReference type="InterPro" id="IPR020472">
    <property type="entry name" value="WD40_PAC1"/>
</dbReference>
<feature type="repeat" description="WD" evidence="3">
    <location>
        <begin position="741"/>
        <end position="782"/>
    </location>
</feature>
<dbReference type="GO" id="GO:0035097">
    <property type="term" value="C:histone methyltransferase complex"/>
    <property type="evidence" value="ECO:0007669"/>
    <property type="project" value="UniProtKB-ARBA"/>
</dbReference>
<dbReference type="PROSITE" id="PS50082">
    <property type="entry name" value="WD_REPEATS_2"/>
    <property type="match status" value="12"/>
</dbReference>
<dbReference type="Pfam" id="PF25173">
    <property type="entry name" value="Beta-prop_WDR3_1st"/>
    <property type="match status" value="1"/>
</dbReference>
<feature type="repeat" description="WD" evidence="3">
    <location>
        <begin position="1161"/>
        <end position="1202"/>
    </location>
</feature>
<organism evidence="6 7">
    <name type="scientific">Oidiodendron maius (strain Zn)</name>
    <dbReference type="NCBI Taxonomy" id="913774"/>
    <lineage>
        <taxon>Eukaryota</taxon>
        <taxon>Fungi</taxon>
        <taxon>Dikarya</taxon>
        <taxon>Ascomycota</taxon>
        <taxon>Pezizomycotina</taxon>
        <taxon>Leotiomycetes</taxon>
        <taxon>Leotiomycetes incertae sedis</taxon>
        <taxon>Myxotrichaceae</taxon>
        <taxon>Oidiodendron</taxon>
    </lineage>
</organism>
<evidence type="ECO:0000313" key="7">
    <source>
        <dbReference type="Proteomes" id="UP000054321"/>
    </source>
</evidence>
<keyword evidence="7" id="KW-1185">Reference proteome</keyword>
<accession>A0A0C3GP31</accession>
<dbReference type="InterPro" id="IPR007111">
    <property type="entry name" value="NACHT_NTPase"/>
</dbReference>
<feature type="domain" description="NACHT" evidence="5">
    <location>
        <begin position="197"/>
        <end position="346"/>
    </location>
</feature>
<evidence type="ECO:0000256" key="3">
    <source>
        <dbReference type="PROSITE-ProRule" id="PRU00221"/>
    </source>
</evidence>
<dbReference type="InterPro" id="IPR027417">
    <property type="entry name" value="P-loop_NTPase"/>
</dbReference>
<dbReference type="SUPFAM" id="SSF52540">
    <property type="entry name" value="P-loop containing nucleoside triphosphate hydrolases"/>
    <property type="match status" value="1"/>
</dbReference>
<dbReference type="GO" id="GO:0030621">
    <property type="term" value="F:U4 snRNA binding"/>
    <property type="evidence" value="ECO:0007669"/>
    <property type="project" value="TreeGrafter"/>
</dbReference>
<dbReference type="Gene3D" id="3.40.50.300">
    <property type="entry name" value="P-loop containing nucleotide triphosphate hydrolases"/>
    <property type="match status" value="1"/>
</dbReference>
<dbReference type="PANTHER" id="PTHR19846:SF0">
    <property type="entry name" value="PRE-MRNA PROCESSING FACTOR 4"/>
    <property type="match status" value="1"/>
</dbReference>
<keyword evidence="4" id="KW-0175">Coiled coil</keyword>
<dbReference type="PRINTS" id="PR00320">
    <property type="entry name" value="GPROTEINBRPT"/>
</dbReference>
<dbReference type="Pfam" id="PF00400">
    <property type="entry name" value="WD40"/>
    <property type="match status" value="7"/>
</dbReference>
<dbReference type="SUPFAM" id="SSF50978">
    <property type="entry name" value="WD40 repeat-like"/>
    <property type="match status" value="2"/>
</dbReference>
<dbReference type="PROSITE" id="PS50837">
    <property type="entry name" value="NACHT"/>
    <property type="match status" value="1"/>
</dbReference>
<dbReference type="Proteomes" id="UP000054321">
    <property type="component" value="Unassembled WGS sequence"/>
</dbReference>
<name>A0A0C3GP31_OIDMZ</name>
<dbReference type="SMART" id="SM00320">
    <property type="entry name" value="WD40"/>
    <property type="match status" value="11"/>
</dbReference>
<sequence length="1220" mass="135389">MDGLGVAANVIAVIELSAKIASVCIQYSLAVKHAKAEIERLRGEVDSLTGLLQGVEELLKGPEKTQLAASQGLRDAIRGCFSPLTQLSMTLDPGKTRKTMSRIGIRALKWPFESKGVEKIINDLERCKQTITLALQLDQTTLTLGVHQKIDLAKLLSAKGAEFNSHLDEHDARCLPNTRVDLLRKVTEWVEDAQSTCIFWLNGMAGTGKSTISRTVAQSFADRGQLGASFFFKRGEGDRGNATRFFTTIAVQLATKVPSLGQFIGLAIDADSTIFEKALEEQFEKLIFQPLSSIQKVSLPVSRLVIVVDALDECEREGDIRTILRLLSRLRDVTSMYLRIFVTSRPELPIRLGFKNMEGSTYQDLVLHEISRATIKHDIFVFLQDEFTKLRVERSLSMDWPGQENIEALVEMSAPLFIFAATVCRFVRDPRWDPKKRLATILEYQTVSQASKLDRTYLPVLNQLLVGQDEVEKEQLAKEFQDVVGTIVVLADPLSITSLASLLRIAESDITCRLDLLHAVLSLPTNQAHPIRLLHLSFRDFLLDPLKRGKSPFWVDEKKTHEKIACKCLHLLTNRLKKDICNIQRPGMLRSKIDSQVIDYHLPAEVQYACRYWVYHLMEIKSSLYDEGQVHVFFREHLLHWLEAMSLLEYTSESIAMITTLYSILEANKSPNLQALVHDAKRFVLYNRPVIEQAPLQLYCSALVFSPEQSIIRRRFEDHIPAWIETKPRVQEDWSSALQIFEGHSESVLSVAFSPDGKQVVSGSHDRTVRLWDVETGATRLTLEGHSNTVTSVAFSPNGRQVMSGSNDWTVRLWDAETGAVQQTLDGHSDSVMAVAFSLDGKLVVSGSWDETVRLWDARTGAARQTLKGHSSTVTSVAFSPDSKQVVSGSYDNTVRLWNAKTGVVQLTLKGHSSWVLSVAFSIDSKQVVSGSDDNTIRLWDTKTGAVQRTLKGHLHSVTSVAFSPDSKLVASSSHDKTVWLWDIKTGVACQTLEGHSDSVYSITFSQDSKMVVSCSYDKTVRLWDAKTRAAQLTLEGHSNTVTSVVVSTDGKQVVSGSYDRTVRLWDVETGAALLTLEGHSNSVTSVAFSPDGKQVVSGSYDNTVRLWDVKTGAALLTLEGHSAWVLSVAFSPDGKQVVSGSHDNTVRLWDVKTGAIQQTLKGHSAWVLSVAFSPDGKLVASGSHDRTVRLWDIETGATRLTLEGHSNTIMSVAFSPDGK</sequence>
<dbReference type="AlphaFoldDB" id="A0A0C3GP31"/>
<feature type="repeat" description="WD" evidence="3">
    <location>
        <begin position="867"/>
        <end position="908"/>
    </location>
</feature>
<dbReference type="InterPro" id="IPR001680">
    <property type="entry name" value="WD40_rpt"/>
</dbReference>
<feature type="repeat" description="WD" evidence="3">
    <location>
        <begin position="993"/>
        <end position="1034"/>
    </location>
</feature>
<keyword evidence="1 3" id="KW-0853">WD repeat</keyword>
<dbReference type="EMBL" id="KN832881">
    <property type="protein sequence ID" value="KIM97820.1"/>
    <property type="molecule type" value="Genomic_DNA"/>
</dbReference>
<feature type="repeat" description="WD" evidence="3">
    <location>
        <begin position="825"/>
        <end position="866"/>
    </location>
</feature>